<accession>A0A2C6MDJ0</accession>
<evidence type="ECO:0000313" key="1">
    <source>
        <dbReference type="EMBL" id="PHJ37634.1"/>
    </source>
</evidence>
<protein>
    <submittedName>
        <fullName evidence="1">Uncharacterized protein</fullName>
    </submittedName>
</protein>
<sequence>MVFPANKTSYSPYIFSNSCHRPGRIFFSYQEAKDIKHDRVIYFNRKEDVYNDPDRHFLLLFKEVHIEHVIFVLLSR</sequence>
<name>A0A2C6MDJ0_9FIRM</name>
<organism evidence="1 2">
    <name type="scientific">Desulforamulus profundi</name>
    <dbReference type="NCBI Taxonomy" id="1383067"/>
    <lineage>
        <taxon>Bacteria</taxon>
        <taxon>Bacillati</taxon>
        <taxon>Bacillota</taxon>
        <taxon>Clostridia</taxon>
        <taxon>Eubacteriales</taxon>
        <taxon>Peptococcaceae</taxon>
        <taxon>Desulforamulus</taxon>
    </lineage>
</organism>
<gene>
    <name evidence="1" type="ORF">P378_15260</name>
</gene>
<dbReference type="AlphaFoldDB" id="A0A2C6MDJ0"/>
<reference evidence="1 2" key="1">
    <citation type="submission" date="2013-09" db="EMBL/GenBank/DDBJ databases">
        <title>Biodegradation of hydrocarbons in the deep terrestrial subsurface : characterization of a microbial consortium composed of two Desulfotomaculum species originating from a deep geological formation.</title>
        <authorList>
            <person name="Aullo T."/>
            <person name="Berlendis S."/>
            <person name="Lascourreges J.-F."/>
            <person name="Dessort D."/>
            <person name="Saint-Laurent S."/>
            <person name="Schraauwers B."/>
            <person name="Mas J."/>
            <person name="Magot M."/>
            <person name="Ranchou-Peyruse A."/>
        </authorList>
    </citation>
    <scope>NUCLEOTIDE SEQUENCE [LARGE SCALE GENOMIC DNA]</scope>
    <source>
        <strain evidence="1 2">Bs107</strain>
    </source>
</reference>
<proteinExistence type="predicted"/>
<keyword evidence="2" id="KW-1185">Reference proteome</keyword>
<evidence type="ECO:0000313" key="2">
    <source>
        <dbReference type="Proteomes" id="UP000222564"/>
    </source>
</evidence>
<comment type="caution">
    <text evidence="1">The sequence shown here is derived from an EMBL/GenBank/DDBJ whole genome shotgun (WGS) entry which is preliminary data.</text>
</comment>
<dbReference type="EMBL" id="AWQQ01000088">
    <property type="protein sequence ID" value="PHJ37634.1"/>
    <property type="molecule type" value="Genomic_DNA"/>
</dbReference>
<dbReference type="Proteomes" id="UP000222564">
    <property type="component" value="Unassembled WGS sequence"/>
</dbReference>